<keyword evidence="2" id="KW-0472">Membrane</keyword>
<evidence type="ECO:0000313" key="3">
    <source>
        <dbReference type="EMBL" id="MQM15983.1"/>
    </source>
</evidence>
<feature type="transmembrane region" description="Helical" evidence="2">
    <location>
        <begin position="28"/>
        <end position="49"/>
    </location>
</feature>
<protein>
    <submittedName>
        <fullName evidence="3">Uncharacterized protein</fullName>
    </submittedName>
</protein>
<accession>A0A843X9J4</accession>
<keyword evidence="4" id="KW-1185">Reference proteome</keyword>
<evidence type="ECO:0000256" key="2">
    <source>
        <dbReference type="SAM" id="Phobius"/>
    </source>
</evidence>
<proteinExistence type="predicted"/>
<dbReference type="EMBL" id="NMUH01006777">
    <property type="protein sequence ID" value="MQM15983.1"/>
    <property type="molecule type" value="Genomic_DNA"/>
</dbReference>
<feature type="region of interest" description="Disordered" evidence="1">
    <location>
        <begin position="111"/>
        <end position="185"/>
    </location>
</feature>
<keyword evidence="2" id="KW-0812">Transmembrane</keyword>
<gene>
    <name evidence="3" type="ORF">Taro_048935</name>
</gene>
<dbReference type="AlphaFoldDB" id="A0A843X9J4"/>
<reference evidence="3" key="1">
    <citation type="submission" date="2017-07" db="EMBL/GenBank/DDBJ databases">
        <title>Taro Niue Genome Assembly and Annotation.</title>
        <authorList>
            <person name="Atibalentja N."/>
            <person name="Keating K."/>
            <person name="Fields C.J."/>
        </authorList>
    </citation>
    <scope>NUCLEOTIDE SEQUENCE</scope>
    <source>
        <strain evidence="3">Niue_2</strain>
        <tissue evidence="3">Leaf</tissue>
    </source>
</reference>
<keyword evidence="2" id="KW-1133">Transmembrane helix</keyword>
<name>A0A843X9J4_COLES</name>
<evidence type="ECO:0000256" key="1">
    <source>
        <dbReference type="SAM" id="MobiDB-lite"/>
    </source>
</evidence>
<organism evidence="3 4">
    <name type="scientific">Colocasia esculenta</name>
    <name type="common">Wild taro</name>
    <name type="synonym">Arum esculentum</name>
    <dbReference type="NCBI Taxonomy" id="4460"/>
    <lineage>
        <taxon>Eukaryota</taxon>
        <taxon>Viridiplantae</taxon>
        <taxon>Streptophyta</taxon>
        <taxon>Embryophyta</taxon>
        <taxon>Tracheophyta</taxon>
        <taxon>Spermatophyta</taxon>
        <taxon>Magnoliopsida</taxon>
        <taxon>Liliopsida</taxon>
        <taxon>Araceae</taxon>
        <taxon>Aroideae</taxon>
        <taxon>Colocasieae</taxon>
        <taxon>Colocasia</taxon>
    </lineage>
</organism>
<evidence type="ECO:0000313" key="4">
    <source>
        <dbReference type="Proteomes" id="UP000652761"/>
    </source>
</evidence>
<sequence>MSLGASRLLLHLAETPLSSPVDGARAQAALFLLFLSFVIGQAMTFYGLLLSERVVQLPAVSKALAEKLSAISPALFFLSLAIQAPPLLVITDGAVLLLGLELVGNGGAVIGGPREEEPAGDVPQADGGAVVGGSRAEDPAGDVPQTDGGAVVGGPRAEEPAGDVPQTDVDLQIADVGSPEQRSSP</sequence>
<dbReference type="Proteomes" id="UP000652761">
    <property type="component" value="Unassembled WGS sequence"/>
</dbReference>
<comment type="caution">
    <text evidence="3">The sequence shown here is derived from an EMBL/GenBank/DDBJ whole genome shotgun (WGS) entry which is preliminary data.</text>
</comment>